<feature type="region of interest" description="Disordered" evidence="1">
    <location>
        <begin position="434"/>
        <end position="520"/>
    </location>
</feature>
<accession>A0AAD8ZPA0</accession>
<dbReference type="AlphaFoldDB" id="A0AAD8ZPA0"/>
<evidence type="ECO:0000313" key="3">
    <source>
        <dbReference type="Proteomes" id="UP001239994"/>
    </source>
</evidence>
<dbReference type="Proteomes" id="UP001239994">
    <property type="component" value="Unassembled WGS sequence"/>
</dbReference>
<protein>
    <submittedName>
        <fullName evidence="2">Uncharacterized protein</fullName>
    </submittedName>
</protein>
<feature type="compositionally biased region" description="Polar residues" evidence="1">
    <location>
        <begin position="462"/>
        <end position="475"/>
    </location>
</feature>
<gene>
    <name evidence="2" type="ORF">P4O66_022146</name>
</gene>
<sequence>MWPVYSRLREAPWSRGRLTDSRSSGRPTAKELARHCWRRTHRAQETELLLQELLEDYMDVTDTMDVRLLDHEKMEDIWQTQMRHLHCIQDPPVVQLYRRVGQVTRAGVVLPVYRCARGSTSLESFHLHLNYFVPGTSVSALHFQAYLLEGLVRWNEDRVAAAVEGSDPTQVCYSGQLQHYANQLSQQLLGLQLAEDYTRPGGYTGELIGVEYLYSQTGVVLQEDLGRDPDFPDGISDEDLPEREDEGFEDVDESLGPDSVPGYHHVVNLAFVTQQRVDSIVPLWDKLPESDEGGVAYPPRHRDRLIKGRFKSSHSKTSVVAGTESLKHCFLGQGSGPAQWPSISRLVEAVCLALCWLHPDGQTIAGVRVNRWAAVMRDYGVNRDVVLGSPGLITLTRIQLFELIQRTLTQWYNARKKKQEKDVLHLSIGQSSTPMVAPEPLAPAQSKLPEHPTHGHPAFDFNIQQDASGQASQRIRGQPPLLPGETPTSSIPEGDATSATVATPTAPAAPARPKVPWTTPWRWKKKAEAEAAAAAADGQAVPTKRRKHEHYACKQCGQPKTKELGHS</sequence>
<feature type="compositionally biased region" description="Low complexity" evidence="1">
    <location>
        <begin position="496"/>
        <end position="512"/>
    </location>
</feature>
<organism evidence="2 3">
    <name type="scientific">Electrophorus voltai</name>
    <dbReference type="NCBI Taxonomy" id="2609070"/>
    <lineage>
        <taxon>Eukaryota</taxon>
        <taxon>Metazoa</taxon>
        <taxon>Chordata</taxon>
        <taxon>Craniata</taxon>
        <taxon>Vertebrata</taxon>
        <taxon>Euteleostomi</taxon>
        <taxon>Actinopterygii</taxon>
        <taxon>Neopterygii</taxon>
        <taxon>Teleostei</taxon>
        <taxon>Ostariophysi</taxon>
        <taxon>Gymnotiformes</taxon>
        <taxon>Gymnotoidei</taxon>
        <taxon>Gymnotidae</taxon>
        <taxon>Electrophorus</taxon>
    </lineage>
</organism>
<dbReference type="PANTHER" id="PTHR47773">
    <property type="entry name" value="SI:DKEY-9I5.2-RELATED"/>
    <property type="match status" value="1"/>
</dbReference>
<feature type="compositionally biased region" description="Acidic residues" evidence="1">
    <location>
        <begin position="235"/>
        <end position="252"/>
    </location>
</feature>
<dbReference type="EMBL" id="JAROKS010000007">
    <property type="protein sequence ID" value="KAK1802494.1"/>
    <property type="molecule type" value="Genomic_DNA"/>
</dbReference>
<proteinExistence type="predicted"/>
<reference evidence="2" key="1">
    <citation type="submission" date="2023-03" db="EMBL/GenBank/DDBJ databases">
        <title>Electrophorus voltai genome.</title>
        <authorList>
            <person name="Bian C."/>
        </authorList>
    </citation>
    <scope>NUCLEOTIDE SEQUENCE</scope>
    <source>
        <strain evidence="2">CB-2022</strain>
        <tissue evidence="2">Muscle</tissue>
    </source>
</reference>
<dbReference type="PANTHER" id="PTHR47773:SF1">
    <property type="entry name" value="C2H2-TYPE DOMAIN-CONTAINING PROTEIN"/>
    <property type="match status" value="1"/>
</dbReference>
<evidence type="ECO:0000256" key="1">
    <source>
        <dbReference type="SAM" id="MobiDB-lite"/>
    </source>
</evidence>
<comment type="caution">
    <text evidence="2">The sequence shown here is derived from an EMBL/GenBank/DDBJ whole genome shotgun (WGS) entry which is preliminary data.</text>
</comment>
<name>A0AAD8ZPA0_9TELE</name>
<feature type="non-terminal residue" evidence="2">
    <location>
        <position position="1"/>
    </location>
</feature>
<keyword evidence="3" id="KW-1185">Reference proteome</keyword>
<evidence type="ECO:0000313" key="2">
    <source>
        <dbReference type="EMBL" id="KAK1802494.1"/>
    </source>
</evidence>
<feature type="region of interest" description="Disordered" evidence="1">
    <location>
        <begin position="226"/>
        <end position="252"/>
    </location>
</feature>